<accession>F7FCA8</accession>
<dbReference type="InterPro" id="IPR032675">
    <property type="entry name" value="LRR_dom_sf"/>
</dbReference>
<dbReference type="SMART" id="SM00369">
    <property type="entry name" value="LRR_TYP"/>
    <property type="match status" value="3"/>
</dbReference>
<dbReference type="SUPFAM" id="SSF52058">
    <property type="entry name" value="L domain-like"/>
    <property type="match status" value="1"/>
</dbReference>
<keyword evidence="5" id="KW-0677">Repeat</keyword>
<evidence type="ECO:0000259" key="13">
    <source>
        <dbReference type="SMART" id="SM00013"/>
    </source>
</evidence>
<dbReference type="OMA" id="ITAKYHR"/>
<dbReference type="GeneID" id="100682088"/>
<evidence type="ECO:0000313" key="15">
    <source>
        <dbReference type="Proteomes" id="UP000002279"/>
    </source>
</evidence>
<dbReference type="OrthoDB" id="1394818at2759"/>
<evidence type="ECO:0000256" key="5">
    <source>
        <dbReference type="ARBA" id="ARBA00022737"/>
    </source>
</evidence>
<gene>
    <name evidence="14" type="primary">LRTM1</name>
</gene>
<reference evidence="14" key="3">
    <citation type="submission" date="2025-09" db="UniProtKB">
        <authorList>
            <consortium name="Ensembl"/>
        </authorList>
    </citation>
    <scope>IDENTIFICATION</scope>
    <source>
        <strain evidence="14">Glennie</strain>
    </source>
</reference>
<feature type="region of interest" description="Disordered" evidence="10">
    <location>
        <begin position="256"/>
        <end position="277"/>
    </location>
</feature>
<dbReference type="InterPro" id="IPR000372">
    <property type="entry name" value="LRRNT"/>
</dbReference>
<dbReference type="PANTHER" id="PTHR45773">
    <property type="entry name" value="SLIT AND NTRK-LIKE PROTEIN 4-RELATED"/>
    <property type="match status" value="1"/>
</dbReference>
<dbReference type="Gene3D" id="3.80.10.10">
    <property type="entry name" value="Ribonuclease Inhibitor"/>
    <property type="match status" value="2"/>
</dbReference>
<evidence type="ECO:0000256" key="11">
    <source>
        <dbReference type="SAM" id="Phobius"/>
    </source>
</evidence>
<keyword evidence="15" id="KW-1185">Reference proteome</keyword>
<dbReference type="InterPro" id="IPR003591">
    <property type="entry name" value="Leu-rich_rpt_typical-subtyp"/>
</dbReference>
<keyword evidence="4 12" id="KW-0732">Signal</keyword>
<dbReference type="PANTHER" id="PTHR45773:SF10">
    <property type="match status" value="1"/>
</dbReference>
<dbReference type="GO" id="GO:0016020">
    <property type="term" value="C:membrane"/>
    <property type="evidence" value="ECO:0007669"/>
    <property type="project" value="UniProtKB-SubCell"/>
</dbReference>
<keyword evidence="7 11" id="KW-0472">Membrane</keyword>
<feature type="chain" id="PRO_5028213077" description="Leucine-rich repeat and transmembrane domain-containing protein 1" evidence="12">
    <location>
        <begin position="21"/>
        <end position="345"/>
    </location>
</feature>
<dbReference type="eggNOG" id="KOG0619">
    <property type="taxonomic scope" value="Eukaryota"/>
</dbReference>
<dbReference type="PRINTS" id="PR00019">
    <property type="entry name" value="LEURICHRPT"/>
</dbReference>
<dbReference type="FunFam" id="3.80.10.10:FF:000503">
    <property type="entry name" value="Leucine rich repeats and transmembrane domains 1"/>
    <property type="match status" value="1"/>
</dbReference>
<comment type="subcellular location">
    <subcellularLocation>
        <location evidence="1">Membrane</location>
        <topology evidence="1">Single-pass type I membrane protein</topology>
    </subcellularLocation>
</comment>
<evidence type="ECO:0000256" key="1">
    <source>
        <dbReference type="ARBA" id="ARBA00004479"/>
    </source>
</evidence>
<evidence type="ECO:0000256" key="2">
    <source>
        <dbReference type="ARBA" id="ARBA00022614"/>
    </source>
</evidence>
<evidence type="ECO:0000256" key="10">
    <source>
        <dbReference type="SAM" id="MobiDB-lite"/>
    </source>
</evidence>
<evidence type="ECO:0000256" key="12">
    <source>
        <dbReference type="SAM" id="SignalP"/>
    </source>
</evidence>
<organism evidence="14 15">
    <name type="scientific">Ornithorhynchus anatinus</name>
    <name type="common">Duckbill platypus</name>
    <dbReference type="NCBI Taxonomy" id="9258"/>
    <lineage>
        <taxon>Eukaryota</taxon>
        <taxon>Metazoa</taxon>
        <taxon>Chordata</taxon>
        <taxon>Craniata</taxon>
        <taxon>Vertebrata</taxon>
        <taxon>Euteleostomi</taxon>
        <taxon>Mammalia</taxon>
        <taxon>Monotremata</taxon>
        <taxon>Ornithorhynchidae</taxon>
        <taxon>Ornithorhynchus</taxon>
    </lineage>
</organism>
<feature type="transmembrane region" description="Helical" evidence="11">
    <location>
        <begin position="285"/>
        <end position="316"/>
    </location>
</feature>
<proteinExistence type="predicted"/>
<name>F7FCA8_ORNAN</name>
<dbReference type="InterPro" id="IPR001611">
    <property type="entry name" value="Leu-rich_rpt"/>
</dbReference>
<feature type="domain" description="LRRNT" evidence="13">
    <location>
        <begin position="18"/>
        <end position="54"/>
    </location>
</feature>
<evidence type="ECO:0000313" key="14">
    <source>
        <dbReference type="Ensembl" id="ENSOANP00000017598.2"/>
    </source>
</evidence>
<evidence type="ECO:0000256" key="3">
    <source>
        <dbReference type="ARBA" id="ARBA00022692"/>
    </source>
</evidence>
<dbReference type="Proteomes" id="UP000002279">
    <property type="component" value="Chromosome X1"/>
</dbReference>
<dbReference type="Pfam" id="PF01462">
    <property type="entry name" value="LRRNT"/>
    <property type="match status" value="1"/>
</dbReference>
<dbReference type="SMART" id="SM00013">
    <property type="entry name" value="LRRNT"/>
    <property type="match status" value="1"/>
</dbReference>
<evidence type="ECO:0000256" key="9">
    <source>
        <dbReference type="ARBA" id="ARBA00071618"/>
    </source>
</evidence>
<dbReference type="STRING" id="9258.ENSOANP00000017598"/>
<dbReference type="PROSITE" id="PS51450">
    <property type="entry name" value="LRR"/>
    <property type="match status" value="3"/>
</dbReference>
<dbReference type="Ensembl" id="ENSOANT00000017601.2">
    <property type="protein sequence ID" value="ENSOANP00000017598.2"/>
    <property type="gene ID" value="ENSOANG00000011108.2"/>
</dbReference>
<keyword evidence="3 11" id="KW-0812">Transmembrane</keyword>
<dbReference type="HOGENOM" id="CLU_038584_0_0_1"/>
<dbReference type="RefSeq" id="XP_003428651.1">
    <property type="nucleotide sequence ID" value="XM_003428603.1"/>
</dbReference>
<reference evidence="14 15" key="1">
    <citation type="journal article" date="2008" name="Nature">
        <title>Genome analysis of the platypus reveals unique signatures of evolution.</title>
        <authorList>
            <person name="Warren W.C."/>
            <person name="Hillier L.W."/>
            <person name="Marshall Graves J.A."/>
            <person name="Birney E."/>
            <person name="Ponting C.P."/>
            <person name="Grutzner F."/>
            <person name="Belov K."/>
            <person name="Miller W."/>
            <person name="Clarke L."/>
            <person name="Chinwalla A.T."/>
            <person name="Yang S.P."/>
            <person name="Heger A."/>
            <person name="Locke D.P."/>
            <person name="Miethke P."/>
            <person name="Waters P.D."/>
            <person name="Veyrunes F."/>
            <person name="Fulton L."/>
            <person name="Fulton B."/>
            <person name="Graves T."/>
            <person name="Wallis J."/>
            <person name="Puente X.S."/>
            <person name="Lopez-Otin C."/>
            <person name="Ordonez G.R."/>
            <person name="Eichler E.E."/>
            <person name="Chen L."/>
            <person name="Cheng Z."/>
            <person name="Deakin J.E."/>
            <person name="Alsop A."/>
            <person name="Thompson K."/>
            <person name="Kirby P."/>
            <person name="Papenfuss A.T."/>
            <person name="Wakefield M.J."/>
            <person name="Olender T."/>
            <person name="Lancet D."/>
            <person name="Huttley G.A."/>
            <person name="Smit A.F."/>
            <person name="Pask A."/>
            <person name="Temple-Smith P."/>
            <person name="Batzer M.A."/>
            <person name="Walker J.A."/>
            <person name="Konkel M.K."/>
            <person name="Harris R.S."/>
            <person name="Whittington C.M."/>
            <person name="Wong E.S."/>
            <person name="Gemmell N.J."/>
            <person name="Buschiazzo E."/>
            <person name="Vargas Jentzsch I.M."/>
            <person name="Merkel A."/>
            <person name="Schmitz J."/>
            <person name="Zemann A."/>
            <person name="Churakov G."/>
            <person name="Kriegs J.O."/>
            <person name="Brosius J."/>
            <person name="Murchison E.P."/>
            <person name="Sachidanandam R."/>
            <person name="Smith C."/>
            <person name="Hannon G.J."/>
            <person name="Tsend-Ayush E."/>
            <person name="McMillan D."/>
            <person name="Attenborough R."/>
            <person name="Rens W."/>
            <person name="Ferguson-Smith M."/>
            <person name="Lefevre C.M."/>
            <person name="Sharp J.A."/>
            <person name="Nicholas K.R."/>
            <person name="Ray D.A."/>
            <person name="Kube M."/>
            <person name="Reinhardt R."/>
            <person name="Pringle T.H."/>
            <person name="Taylor J."/>
            <person name="Jones R.C."/>
            <person name="Nixon B."/>
            <person name="Dacheux J.L."/>
            <person name="Niwa H."/>
            <person name="Sekita Y."/>
            <person name="Huang X."/>
            <person name="Stark A."/>
            <person name="Kheradpour P."/>
            <person name="Kellis M."/>
            <person name="Flicek P."/>
            <person name="Chen Y."/>
            <person name="Webber C."/>
            <person name="Hardison R."/>
            <person name="Nelson J."/>
            <person name="Hallsworth-Pepin K."/>
            <person name="Delehaunty K."/>
            <person name="Markovic C."/>
            <person name="Minx P."/>
            <person name="Feng Y."/>
            <person name="Kremitzki C."/>
            <person name="Mitreva M."/>
            <person name="Glasscock J."/>
            <person name="Wylie T."/>
            <person name="Wohldmann P."/>
            <person name="Thiru P."/>
            <person name="Nhan M.N."/>
            <person name="Pohl C.S."/>
            <person name="Smith S.M."/>
            <person name="Hou S."/>
            <person name="Nefedov M."/>
            <person name="de Jong P.J."/>
            <person name="Renfree M.B."/>
            <person name="Mardis E.R."/>
            <person name="Wilson R.K."/>
        </authorList>
    </citation>
    <scope>NUCLEOTIDE SEQUENCE [LARGE SCALE GENOMIC DNA]</scope>
    <source>
        <strain evidence="14 15">Glennie</strain>
    </source>
</reference>
<dbReference type="CTD" id="57408"/>
<dbReference type="KEGG" id="oaa:100682088"/>
<feature type="signal peptide" evidence="12">
    <location>
        <begin position="1"/>
        <end position="20"/>
    </location>
</feature>
<dbReference type="GeneTree" id="ENSGT00940000158933"/>
<protein>
    <recommendedName>
        <fullName evidence="9">Leucine-rich repeat and transmembrane domain-containing protein 1</fullName>
    </recommendedName>
</protein>
<evidence type="ECO:0000256" key="6">
    <source>
        <dbReference type="ARBA" id="ARBA00022989"/>
    </source>
</evidence>
<feature type="compositionally biased region" description="Basic and acidic residues" evidence="10">
    <location>
        <begin position="258"/>
        <end position="273"/>
    </location>
</feature>
<evidence type="ECO:0000256" key="8">
    <source>
        <dbReference type="ARBA" id="ARBA00023180"/>
    </source>
</evidence>
<dbReference type="InParanoid" id="F7FCA8"/>
<keyword evidence="2" id="KW-0433">Leucine-rich repeat</keyword>
<evidence type="ECO:0000256" key="7">
    <source>
        <dbReference type="ARBA" id="ARBA00023136"/>
    </source>
</evidence>
<sequence>MKGELLLLSSIILFIHGVCGFPEMCFCHPSSKTVDCSNQGLTEVPSNLPAQTQILYLRDNRIWIINESSFNETAWLKILDLSNNSLSTLSPGAFHGLHYLQVLNLTQNSIRTLENKIFNSLPQLRELDLSSNGIVHLPESLGDAKENLTLFAVQQNQLQHIDRVLLESFSNLRVLLFKDNLWKCNCHLLGLKLWLESFIYKGGINDEIICSAPENWKGKNLLKIPYEFYQACPPIMAQRVSSSTLPLGTEQGNMLKPAQHEEEGDKSHSDCQLKPRPRPTNLRHAVATVVITGVVCGTVCLMMLAAAIYGCAYAAITAKYHREHLAQANEQRSPEEKEPFDSSLA</sequence>
<evidence type="ECO:0000256" key="4">
    <source>
        <dbReference type="ARBA" id="ARBA00022729"/>
    </source>
</evidence>
<dbReference type="FunCoup" id="F7FCA8">
    <property type="interactions" value="2"/>
</dbReference>
<keyword evidence="6 11" id="KW-1133">Transmembrane helix</keyword>
<keyword evidence="8" id="KW-0325">Glycoprotein</keyword>
<dbReference type="FunFam" id="3.80.10.10:FF:000382">
    <property type="entry name" value="Leucine rich repeats and transmembrane domains 1"/>
    <property type="match status" value="1"/>
</dbReference>
<dbReference type="Pfam" id="PF13855">
    <property type="entry name" value="LRR_8"/>
    <property type="match status" value="1"/>
</dbReference>
<dbReference type="AlphaFoldDB" id="F7FCA8"/>
<reference evidence="14" key="2">
    <citation type="submission" date="2025-08" db="UniProtKB">
        <authorList>
            <consortium name="Ensembl"/>
        </authorList>
    </citation>
    <scope>IDENTIFICATION</scope>
    <source>
        <strain evidence="14">Glennie</strain>
    </source>
</reference>